<dbReference type="SUPFAM" id="SSF55021">
    <property type="entry name" value="ACT-like"/>
    <property type="match status" value="2"/>
</dbReference>
<dbReference type="PANTHER" id="PTHR47320">
    <property type="entry name" value="BIFUNCTIONAL URIDYLYLTRANSFERASE/URIDYLYL-REMOVING ENZYME"/>
    <property type="match status" value="1"/>
</dbReference>
<feature type="domain" description="HD" evidence="10">
    <location>
        <begin position="461"/>
        <end position="576"/>
    </location>
</feature>
<proteinExistence type="inferred from homology"/>
<comment type="domain">
    <text evidence="8">Has four distinct domains: an N-terminal nucleotidyltransferase (NT) domain responsible for UTase activity, a central HD domain that encodes UR activity, and two C-terminal ACT domains that seem to have a role in glutamine sensing.</text>
</comment>
<accession>A0ABT7SVJ3</accession>
<dbReference type="Gene3D" id="1.10.3090.10">
    <property type="entry name" value="cca-adding enzyme, domain 2"/>
    <property type="match status" value="1"/>
</dbReference>
<feature type="domain" description="ACT" evidence="9">
    <location>
        <begin position="704"/>
        <end position="781"/>
    </location>
</feature>
<evidence type="ECO:0000259" key="9">
    <source>
        <dbReference type="PROSITE" id="PS51671"/>
    </source>
</evidence>
<sequence length="889" mass="101669">MPVVEKQVVLTLNNLIDDVHAIDDRYDIAGFKRCVAKSYEWLESAFNHCAVDELVSGRAVFVDTLLQHLWQLFELDQIDNLCLAAVGGYGRAQLQPHSDIDLLILSKRSLDRASRELVGEFITLLWDIKLDIGQSVRTVKETIGLAKTDVTVATNLVESRRLAGSQAVFDKLTKDISKNKIWTSDRFFVAKQEEQQARHAKFHGTAYNLEPNVKENPGCLRDIQTIGWVAKKHFGEYDGWSLVGHGYFTKQEHAELIECRSHLWRIRFALHITAGRSENRLLFDYQTDVAERLGYGTEGKASVESMMKAFFRTVRRVNELNQMLMQRFRHDILGEKDYGSNALTPNFELHDGLISPTRADIFRAPEDLFDFLHLIADTPAVTGLDTDCIRQVRNARRQFQDFYWHESAQCREKFMQLMRHPHFFDFAWDIMHQYGILQAYLPEWNHIVGMMQFDLFHAYTVDEHTHRLVKHVNHYFSPENKRFPRCGRIVRNLDKPELLYLAAVFHDIGKGRNGDHSVLGAADVEKFAAHHDLSKADTDIIVWLVENHLLMSVVAQRRDIYDPDVVNEFANKVKSHVHLNLLYALTLADIRATNDNLWNDWKASLLRELYLLTQKALDNGLQCQLTIFERVNENKHAARMLLADSGYAEIAIESLWSRLDHDYFARYKPAQIAWHTQEILNFKCDSADALLVKANNTTTKAGTELFIYGKDRPALFAQVASVLDSRNLSIHDANITITHDEYVCDSIIILDNDGNRIDSAQRLDKLADDIRSQISAPGRSHTNARKISRQLKQLNVPTKIRFYNRQDDATLVELEALDAPGILAKIGHAFVDTNVTLKLAKISTIGERAEDIFIVTNEAGTALSPAQQVQLKQAILNKLDQLEDIQHDA</sequence>
<dbReference type="InterPro" id="IPR006674">
    <property type="entry name" value="HD_domain"/>
</dbReference>
<dbReference type="GO" id="GO:0008773">
    <property type="term" value="F:[protein-PII] uridylyltransferase activity"/>
    <property type="evidence" value="ECO:0007669"/>
    <property type="project" value="UniProtKB-EC"/>
</dbReference>
<comment type="catalytic activity">
    <reaction evidence="7">
        <text>guanosine 3',5'-bis(diphosphate) + H2O = GDP + diphosphate + H(+)</text>
        <dbReference type="Rhea" id="RHEA:14253"/>
        <dbReference type="ChEBI" id="CHEBI:15377"/>
        <dbReference type="ChEBI" id="CHEBI:15378"/>
        <dbReference type="ChEBI" id="CHEBI:33019"/>
        <dbReference type="ChEBI" id="CHEBI:58189"/>
        <dbReference type="ChEBI" id="CHEBI:77828"/>
        <dbReference type="EC" id="3.1.7.2"/>
    </reaction>
</comment>
<keyword evidence="5 8" id="KW-0460">Magnesium</keyword>
<evidence type="ECO:0000256" key="2">
    <source>
        <dbReference type="ARBA" id="ARBA00022695"/>
    </source>
</evidence>
<evidence type="ECO:0000256" key="5">
    <source>
        <dbReference type="ARBA" id="ARBA00022842"/>
    </source>
</evidence>
<dbReference type="PIRSF" id="PIRSF006288">
    <property type="entry name" value="PII_uridyltransf"/>
    <property type="match status" value="1"/>
</dbReference>
<comment type="cofactor">
    <cofactor evidence="8">
        <name>Mg(2+)</name>
        <dbReference type="ChEBI" id="CHEBI:18420"/>
    </cofactor>
</comment>
<evidence type="ECO:0000259" key="10">
    <source>
        <dbReference type="PROSITE" id="PS51831"/>
    </source>
</evidence>
<dbReference type="CDD" id="cd04900">
    <property type="entry name" value="ACT_UUR-like_1"/>
    <property type="match status" value="1"/>
</dbReference>
<evidence type="ECO:0000256" key="8">
    <source>
        <dbReference type="HAMAP-Rule" id="MF_00277"/>
    </source>
</evidence>
<evidence type="ECO:0000256" key="6">
    <source>
        <dbReference type="ARBA" id="ARBA00023268"/>
    </source>
</evidence>
<dbReference type="Proteomes" id="UP001234343">
    <property type="component" value="Unassembled WGS sequence"/>
</dbReference>
<dbReference type="CDD" id="cd05401">
    <property type="entry name" value="NT_GlnE_GlnD_like"/>
    <property type="match status" value="1"/>
</dbReference>
<dbReference type="SUPFAM" id="SSF81301">
    <property type="entry name" value="Nucleotidyltransferase"/>
    <property type="match status" value="1"/>
</dbReference>
<dbReference type="EMBL" id="JAUCBP010000006">
    <property type="protein sequence ID" value="MDM7860217.1"/>
    <property type="molecule type" value="Genomic_DNA"/>
</dbReference>
<reference evidence="11 12" key="1">
    <citation type="submission" date="2023-06" db="EMBL/GenBank/DDBJ databases">
        <title>Alteromonas sp. ASW11-36 isolated from intertidal sand.</title>
        <authorList>
            <person name="Li Y."/>
        </authorList>
    </citation>
    <scope>NUCLEOTIDE SEQUENCE [LARGE SCALE GENOMIC DNA]</scope>
    <source>
        <strain evidence="11 12">ASW11-36</strain>
    </source>
</reference>
<comment type="catalytic activity">
    <reaction evidence="8">
        <text>[protein-PII]-L-tyrosine + UTP = [protein-PII]-uridylyl-L-tyrosine + diphosphate</text>
        <dbReference type="Rhea" id="RHEA:13673"/>
        <dbReference type="Rhea" id="RHEA-COMP:12147"/>
        <dbReference type="Rhea" id="RHEA-COMP:12148"/>
        <dbReference type="ChEBI" id="CHEBI:33019"/>
        <dbReference type="ChEBI" id="CHEBI:46398"/>
        <dbReference type="ChEBI" id="CHEBI:46858"/>
        <dbReference type="ChEBI" id="CHEBI:90602"/>
        <dbReference type="EC" id="2.7.7.59"/>
    </reaction>
</comment>
<dbReference type="CDD" id="cd00077">
    <property type="entry name" value="HDc"/>
    <property type="match status" value="1"/>
</dbReference>
<keyword evidence="3" id="KW-0677">Repeat</keyword>
<dbReference type="PROSITE" id="PS51831">
    <property type="entry name" value="HD"/>
    <property type="match status" value="1"/>
</dbReference>
<dbReference type="EC" id="3.1.4.-" evidence="8"/>
<comment type="activity regulation">
    <text evidence="8">Uridylyltransferase (UTase) activity is inhibited by glutamine, while glutamine activates uridylyl-removing (UR) activity.</text>
</comment>
<dbReference type="CDD" id="cd04899">
    <property type="entry name" value="ACT_ACR-UUR-like_2"/>
    <property type="match status" value="1"/>
</dbReference>
<evidence type="ECO:0000313" key="12">
    <source>
        <dbReference type="Proteomes" id="UP001234343"/>
    </source>
</evidence>
<dbReference type="NCBIfam" id="TIGR01693">
    <property type="entry name" value="UTase_glnD"/>
    <property type="match status" value="1"/>
</dbReference>
<dbReference type="PROSITE" id="PS51671">
    <property type="entry name" value="ACT"/>
    <property type="match status" value="2"/>
</dbReference>
<comment type="caution">
    <text evidence="8">Lacks conserved residue(s) required for the propagation of feature annotation.</text>
</comment>
<protein>
    <recommendedName>
        <fullName evidence="8">Bifunctional uridylyltransferase/uridylyl-removing enzyme</fullName>
        <shortName evidence="8">UTase/UR</shortName>
    </recommendedName>
    <alternativeName>
        <fullName evidence="8">Bifunctional [protein-PII] modification enzyme</fullName>
    </alternativeName>
    <alternativeName>
        <fullName evidence="8">Bifunctional nitrogen sensor protein</fullName>
    </alternativeName>
    <domain>
        <recommendedName>
            <fullName evidence="8">[Protein-PII] uridylyltransferase</fullName>
            <shortName evidence="8">PII uridylyltransferase</shortName>
            <shortName evidence="8">UTase</shortName>
            <ecNumber evidence="8">2.7.7.59</ecNumber>
        </recommendedName>
    </domain>
    <domain>
        <recommendedName>
            <fullName evidence="8">[Protein-PII]-UMP uridylyl-removing enzyme</fullName>
            <shortName evidence="8">UR</shortName>
            <ecNumber evidence="8">3.1.4.-</ecNumber>
        </recommendedName>
    </domain>
</protein>
<keyword evidence="4 8" id="KW-0378">Hydrolase</keyword>
<dbReference type="Gene3D" id="3.30.70.260">
    <property type="match status" value="1"/>
</dbReference>
<dbReference type="InterPro" id="IPR013546">
    <property type="entry name" value="PII_UdlTrfase/GS_AdlTrfase"/>
</dbReference>
<organism evidence="11 12">
    <name type="scientific">Alteromonas arenosi</name>
    <dbReference type="NCBI Taxonomy" id="3055817"/>
    <lineage>
        <taxon>Bacteria</taxon>
        <taxon>Pseudomonadati</taxon>
        <taxon>Pseudomonadota</taxon>
        <taxon>Gammaproteobacteria</taxon>
        <taxon>Alteromonadales</taxon>
        <taxon>Alteromonadaceae</taxon>
        <taxon>Alteromonas/Salinimonas group</taxon>
        <taxon>Alteromonas</taxon>
    </lineage>
</organism>
<dbReference type="InterPro" id="IPR003607">
    <property type="entry name" value="HD/PDEase_dom"/>
</dbReference>
<dbReference type="HAMAP" id="MF_00277">
    <property type="entry name" value="PII_uridylyl_transf"/>
    <property type="match status" value="1"/>
</dbReference>
<gene>
    <name evidence="8 11" type="primary">glnD</name>
    <name evidence="11" type="ORF">QTP81_06385</name>
</gene>
<evidence type="ECO:0000256" key="4">
    <source>
        <dbReference type="ARBA" id="ARBA00022801"/>
    </source>
</evidence>
<comment type="function">
    <text evidence="8">Modifies, by uridylylation and deuridylylation, the PII regulatory proteins (GlnB and homologs), in response to the nitrogen status of the cell that GlnD senses through the glutamine level. Under low glutamine levels, catalyzes the conversion of the PII proteins and UTP to PII-UMP and PPi, while under higher glutamine levels, GlnD hydrolyzes PII-UMP to PII and UMP (deuridylylation). Thus, controls uridylylation state and activity of the PII proteins, and plays an important role in the regulation of nitrogen metabolism.</text>
</comment>
<dbReference type="EC" id="2.7.7.59" evidence="8"/>
<feature type="domain" description="ACT" evidence="9">
    <location>
        <begin position="811"/>
        <end position="889"/>
    </location>
</feature>
<dbReference type="SUPFAM" id="SSF109604">
    <property type="entry name" value="HD-domain/PDEase-like"/>
    <property type="match status" value="1"/>
</dbReference>
<keyword evidence="1 8" id="KW-0808">Transferase</keyword>
<feature type="region of interest" description="Uridylyltransferase" evidence="8">
    <location>
        <begin position="1"/>
        <end position="342"/>
    </location>
</feature>
<keyword evidence="6 8" id="KW-0511">Multifunctional enzyme</keyword>
<keyword evidence="2 8" id="KW-0548">Nucleotidyltransferase</keyword>
<dbReference type="Pfam" id="PF08335">
    <property type="entry name" value="GlnD_UR_UTase"/>
    <property type="match status" value="1"/>
</dbReference>
<dbReference type="SMART" id="SM00471">
    <property type="entry name" value="HDc"/>
    <property type="match status" value="1"/>
</dbReference>
<dbReference type="InterPro" id="IPR002912">
    <property type="entry name" value="ACT_dom"/>
</dbReference>
<evidence type="ECO:0000256" key="7">
    <source>
        <dbReference type="ARBA" id="ARBA00047968"/>
    </source>
</evidence>
<evidence type="ECO:0000313" key="11">
    <source>
        <dbReference type="EMBL" id="MDM7860217.1"/>
    </source>
</evidence>
<evidence type="ECO:0000256" key="1">
    <source>
        <dbReference type="ARBA" id="ARBA00022679"/>
    </source>
</evidence>
<comment type="catalytic activity">
    <reaction evidence="8">
        <text>[protein-PII]-uridylyl-L-tyrosine + H2O = [protein-PII]-L-tyrosine + UMP + H(+)</text>
        <dbReference type="Rhea" id="RHEA:48600"/>
        <dbReference type="Rhea" id="RHEA-COMP:12147"/>
        <dbReference type="Rhea" id="RHEA-COMP:12148"/>
        <dbReference type="ChEBI" id="CHEBI:15377"/>
        <dbReference type="ChEBI" id="CHEBI:15378"/>
        <dbReference type="ChEBI" id="CHEBI:46858"/>
        <dbReference type="ChEBI" id="CHEBI:57865"/>
        <dbReference type="ChEBI" id="CHEBI:90602"/>
    </reaction>
</comment>
<keyword evidence="12" id="KW-1185">Reference proteome</keyword>
<dbReference type="InterPro" id="IPR010043">
    <property type="entry name" value="UTase/UR"/>
</dbReference>
<evidence type="ECO:0000256" key="3">
    <source>
        <dbReference type="ARBA" id="ARBA00022737"/>
    </source>
</evidence>
<comment type="similarity">
    <text evidence="8">Belongs to the GlnD family.</text>
</comment>
<dbReference type="InterPro" id="IPR045865">
    <property type="entry name" value="ACT-like_dom_sf"/>
</dbReference>
<comment type="caution">
    <text evidence="11">The sequence shown here is derived from an EMBL/GenBank/DDBJ whole genome shotgun (WGS) entry which is preliminary data.</text>
</comment>
<dbReference type="RefSeq" id="WP_289364471.1">
    <property type="nucleotide sequence ID" value="NZ_JAUCBP010000006.1"/>
</dbReference>
<dbReference type="Pfam" id="PF01966">
    <property type="entry name" value="HD"/>
    <property type="match status" value="1"/>
</dbReference>
<dbReference type="InterPro" id="IPR043519">
    <property type="entry name" value="NT_sf"/>
</dbReference>
<name>A0ABT7SVJ3_9ALTE</name>
<dbReference type="PANTHER" id="PTHR47320:SF1">
    <property type="entry name" value="BIFUNCTIONAL URIDYLYLTRANSFERASE_URIDYLYL-REMOVING ENZYME"/>
    <property type="match status" value="1"/>
</dbReference>